<evidence type="ECO:0000313" key="2">
    <source>
        <dbReference type="EMBL" id="RLZ07157.1"/>
    </source>
</evidence>
<gene>
    <name evidence="2" type="ORF">EAH69_11960</name>
</gene>
<dbReference type="Pfam" id="PF12728">
    <property type="entry name" value="HTH_17"/>
    <property type="match status" value="1"/>
</dbReference>
<protein>
    <submittedName>
        <fullName evidence="2">DNA-binding protein</fullName>
    </submittedName>
</protein>
<proteinExistence type="predicted"/>
<comment type="caution">
    <text evidence="2">The sequence shown here is derived from an EMBL/GenBank/DDBJ whole genome shotgun (WGS) entry which is preliminary data.</text>
</comment>
<dbReference type="PANTHER" id="PTHR34585:SF22">
    <property type="entry name" value="HELIX-TURN-HELIX DOMAIN-CONTAINING PROTEIN"/>
    <property type="match status" value="1"/>
</dbReference>
<evidence type="ECO:0000313" key="3">
    <source>
        <dbReference type="Proteomes" id="UP000275348"/>
    </source>
</evidence>
<name>A0A3L9M1X9_9FLAO</name>
<dbReference type="Proteomes" id="UP000275348">
    <property type="component" value="Unassembled WGS sequence"/>
</dbReference>
<dbReference type="AlphaFoldDB" id="A0A3L9M1X9"/>
<reference evidence="2 3" key="1">
    <citation type="submission" date="2018-10" db="EMBL/GenBank/DDBJ databases">
        <authorList>
            <person name="Chen X."/>
        </authorList>
    </citation>
    <scope>NUCLEOTIDE SEQUENCE [LARGE SCALE GENOMIC DNA]</scope>
    <source>
        <strain evidence="2 3">YIM 102668</strain>
    </source>
</reference>
<organism evidence="2 3">
    <name type="scientific">Faecalibacter macacae</name>
    <dbReference type="NCBI Taxonomy" id="1859289"/>
    <lineage>
        <taxon>Bacteria</taxon>
        <taxon>Pseudomonadati</taxon>
        <taxon>Bacteroidota</taxon>
        <taxon>Flavobacteriia</taxon>
        <taxon>Flavobacteriales</taxon>
        <taxon>Weeksellaceae</taxon>
        <taxon>Faecalibacter</taxon>
    </lineage>
</organism>
<evidence type="ECO:0000259" key="1">
    <source>
        <dbReference type="Pfam" id="PF12728"/>
    </source>
</evidence>
<dbReference type="OrthoDB" id="1524679at2"/>
<dbReference type="RefSeq" id="WP_121935442.1">
    <property type="nucleotide sequence ID" value="NZ_RDOJ01000019.1"/>
</dbReference>
<feature type="domain" description="Helix-turn-helix" evidence="1">
    <location>
        <begin position="34"/>
        <end position="83"/>
    </location>
</feature>
<dbReference type="PANTHER" id="PTHR34585">
    <property type="match status" value="1"/>
</dbReference>
<dbReference type="InterPro" id="IPR009061">
    <property type="entry name" value="DNA-bd_dom_put_sf"/>
</dbReference>
<dbReference type="EMBL" id="RDOJ01000019">
    <property type="protein sequence ID" value="RLZ07157.1"/>
    <property type="molecule type" value="Genomic_DNA"/>
</dbReference>
<accession>A0A3L9M1X9</accession>
<keyword evidence="3" id="KW-1185">Reference proteome</keyword>
<dbReference type="InterPro" id="IPR041657">
    <property type="entry name" value="HTH_17"/>
</dbReference>
<sequence length="90" mass="10595">MKTKRINPEDIQLISETVISLLKKELEIKQSCKWITSKEVSKLLGVSNSKLQKMRQQNLITYSNFGRNIYYDTDEILHILEQNKVDKILQ</sequence>
<dbReference type="GO" id="GO:0003677">
    <property type="term" value="F:DNA binding"/>
    <property type="evidence" value="ECO:0007669"/>
    <property type="project" value="UniProtKB-KW"/>
</dbReference>
<dbReference type="SUPFAM" id="SSF46955">
    <property type="entry name" value="Putative DNA-binding domain"/>
    <property type="match status" value="1"/>
</dbReference>
<keyword evidence="2" id="KW-0238">DNA-binding</keyword>